<evidence type="ECO:0000313" key="10">
    <source>
        <dbReference type="EMBL" id="MBL1095723.1"/>
    </source>
</evidence>
<keyword evidence="2" id="KW-0547">Nucleotide-binding</keyword>
<evidence type="ECO:0000256" key="2">
    <source>
        <dbReference type="ARBA" id="ARBA00022741"/>
    </source>
</evidence>
<comment type="caution">
    <text evidence="10">The sequence shown here is derived from an EMBL/GenBank/DDBJ whole genome shotgun (WGS) entry which is preliminary data.</text>
</comment>
<feature type="region of interest" description="Disordered" evidence="6">
    <location>
        <begin position="338"/>
        <end position="367"/>
    </location>
</feature>
<comment type="similarity">
    <text evidence="1">Belongs to the DNA2/NAM7 helicase family.</text>
</comment>
<sequence>MTDNDRYAMLVGVSTYDSDAYPDLPPVRADLHYMRAVLENTEIGMYNDCAVVAEPTRAEMLHAVETFLEDRQPSETALLYFSGHGEFCEDDNQLYFLTRDADPDDLPGTAVPAEFLERMLQSCRAASKLVLLDCCSSGSVVQGWTAKGAPGDADERPAPSTLLRPTGVYFITASDALQSASAMAPSGSTLGTSRFTGEIVEGLRNGRIKGGGWITPDDLFDYLTAQMARNGVPEEQRPTKSTIRATRSLPFARSVARPVHLPTLPRDATEAAQPSPALLKARELAVLDARDGLDWQRLLHYYVRCLTAEAAAGMLPDRDSERDSGYFLLGRGEEIIQSGRGSTFRAPGQLPRPQARPGRSDGDTGTQQEYWYGYPAVTLPVREGGGRGRRTPVTIAPLLVQQMELTPDENGQDVLRPTGVPALHTGVVSELLDADDAADLVAGWQPTWQEGNDTQMLRAVRQLLEELGLPELEPLDPSELSERTVMQALRPGAHNAAVLLVPSGVEANATQGLVDNLLQMSTRTAQIPGTALDALLSGGEADAGAGPSAVVVAPGPCNESQELVVSSAMTRALTVATGPPGTGKSEVVTATVTTCVAAGQSVLVASTNNEAVDVVAERCDAIAPGLMMRTGNSKALKEEAEKLERLLGEPMEAPRRGSATVGGELRNTRARAAGQREEAERRVGEEGRLLDLLREREERAAALELPLTLLESVWKAAAAGNGAAALGRWESRARKAAGARRWLLGGWRRARALAALVAASASVGDSPAWPGWANERPVPPELLEALGDAVAVERRLRELVPGHTDWDEDGLKQERLETADVLSELSAELSRAVSAEALTRARGLMGQRLQALRSRRGFRKSQQNLMAHLKGWAISTHSVRQLELTPKLFDLVVIDEASQCSIPSVLPLLFRARRALIIGDPMQLGHIANIAPQQERQARVRSGLSAAQLEDHRLTYHVHSTYHAAAQHGDTALLLDEHYRCHPRIADVVNGYCYAGQLQVLTDVRRQVPALDPVGATDPAPVLGWVDVPGGESARGSDGQSWRNDAEAGAVRRVVDELLARLPQDATVGVVTPFRAQKQALARVWRDDDRVRVGTVHAFQGGQRDVMVLSPVATLNTPPRTTHWVASQVNLWNVAITRAKSQLITVGSHAFWQGQSGLPAMLAGRSLPLGAGASDEHGPDAGHAIGDVRGTAGTGTALREELADRLQQYLREHGVADLERATVVGGHTVDLLFTAGGENTAVLLDTGPPPGHAPARHLRLTHARGDLLTGLPSGGQGAKVCEVTRTVRVPAWRILAGEDMLAPLFD</sequence>
<dbReference type="InterPro" id="IPR047187">
    <property type="entry name" value="SF1_C_Upf1"/>
</dbReference>
<dbReference type="Proteomes" id="UP000634229">
    <property type="component" value="Unassembled WGS sequence"/>
</dbReference>
<dbReference type="InterPro" id="IPR041677">
    <property type="entry name" value="DNA2/NAM7_AAA_11"/>
</dbReference>
<evidence type="ECO:0000259" key="9">
    <source>
        <dbReference type="Pfam" id="PF13087"/>
    </source>
</evidence>
<evidence type="ECO:0000256" key="5">
    <source>
        <dbReference type="ARBA" id="ARBA00022840"/>
    </source>
</evidence>
<organism evidence="10 11">
    <name type="scientific">Streptomyces coffeae</name>
    <dbReference type="NCBI Taxonomy" id="621382"/>
    <lineage>
        <taxon>Bacteria</taxon>
        <taxon>Bacillati</taxon>
        <taxon>Actinomycetota</taxon>
        <taxon>Actinomycetes</taxon>
        <taxon>Kitasatosporales</taxon>
        <taxon>Streptomycetaceae</taxon>
        <taxon>Streptomyces</taxon>
    </lineage>
</organism>
<dbReference type="PANTHER" id="PTHR43788:SF8">
    <property type="entry name" value="DNA-BINDING PROTEIN SMUBP-2"/>
    <property type="match status" value="1"/>
</dbReference>
<evidence type="ECO:0000259" key="7">
    <source>
        <dbReference type="Pfam" id="PF00656"/>
    </source>
</evidence>
<dbReference type="NCBIfam" id="NF047832">
    <property type="entry name" value="caspase_w_EACC1"/>
    <property type="match status" value="1"/>
</dbReference>
<keyword evidence="5" id="KW-0067">ATP-binding</keyword>
<feature type="domain" description="DNA2/NAM7 helicase helicase" evidence="8">
    <location>
        <begin position="883"/>
        <end position="924"/>
    </location>
</feature>
<keyword evidence="3" id="KW-0378">Hydrolase</keyword>
<feature type="domain" description="DNA2/NAM7 helicase helicase" evidence="8">
    <location>
        <begin position="557"/>
        <end position="670"/>
    </location>
</feature>
<proteinExistence type="inferred from homology"/>
<feature type="domain" description="DNA2/NAM7 helicase-like C-terminal" evidence="9">
    <location>
        <begin position="967"/>
        <end position="1149"/>
    </location>
</feature>
<keyword evidence="11" id="KW-1185">Reference proteome</keyword>
<dbReference type="SUPFAM" id="SSF52129">
    <property type="entry name" value="Caspase-like"/>
    <property type="match status" value="1"/>
</dbReference>
<dbReference type="Pfam" id="PF00656">
    <property type="entry name" value="Peptidase_C14"/>
    <property type="match status" value="1"/>
</dbReference>
<evidence type="ECO:0000256" key="3">
    <source>
        <dbReference type="ARBA" id="ARBA00022801"/>
    </source>
</evidence>
<dbReference type="RefSeq" id="WP_201871247.1">
    <property type="nucleotide sequence ID" value="NZ_JAERRF010000002.1"/>
</dbReference>
<dbReference type="InterPro" id="IPR041679">
    <property type="entry name" value="DNA2/NAM7-like_C"/>
</dbReference>
<evidence type="ECO:0000256" key="6">
    <source>
        <dbReference type="SAM" id="MobiDB-lite"/>
    </source>
</evidence>
<protein>
    <submittedName>
        <fullName evidence="10">Caspase family protein</fullName>
    </submittedName>
</protein>
<dbReference type="Pfam" id="PF13087">
    <property type="entry name" value="AAA_12"/>
    <property type="match status" value="1"/>
</dbReference>
<dbReference type="Gene3D" id="3.40.50.1460">
    <property type="match status" value="1"/>
</dbReference>
<dbReference type="SUPFAM" id="SSF52540">
    <property type="entry name" value="P-loop containing nucleoside triphosphate hydrolases"/>
    <property type="match status" value="1"/>
</dbReference>
<accession>A0ABS1N6R6</accession>
<dbReference type="InterPro" id="IPR027417">
    <property type="entry name" value="P-loop_NTPase"/>
</dbReference>
<evidence type="ECO:0000256" key="1">
    <source>
        <dbReference type="ARBA" id="ARBA00007913"/>
    </source>
</evidence>
<dbReference type="InterPro" id="IPR050534">
    <property type="entry name" value="Coronavir_polyprotein_1ab"/>
</dbReference>
<dbReference type="Pfam" id="PF13086">
    <property type="entry name" value="AAA_11"/>
    <property type="match status" value="2"/>
</dbReference>
<dbReference type="EMBL" id="JAERRF010000002">
    <property type="protein sequence ID" value="MBL1095723.1"/>
    <property type="molecule type" value="Genomic_DNA"/>
</dbReference>
<evidence type="ECO:0000256" key="4">
    <source>
        <dbReference type="ARBA" id="ARBA00022806"/>
    </source>
</evidence>
<name>A0ABS1N6R6_9ACTN</name>
<dbReference type="Gene3D" id="3.40.50.300">
    <property type="entry name" value="P-loop containing nucleotide triphosphate hydrolases"/>
    <property type="match status" value="3"/>
</dbReference>
<dbReference type="InterPro" id="IPR029030">
    <property type="entry name" value="Caspase-like_dom_sf"/>
</dbReference>
<dbReference type="PANTHER" id="PTHR43788">
    <property type="entry name" value="DNA2/NAM7 HELICASE FAMILY MEMBER"/>
    <property type="match status" value="1"/>
</dbReference>
<reference evidence="10 11" key="1">
    <citation type="submission" date="2021-01" db="EMBL/GenBank/DDBJ databases">
        <title>WGS of actinomycetes isolated from Thailand.</title>
        <authorList>
            <person name="Thawai C."/>
        </authorList>
    </citation>
    <scope>NUCLEOTIDE SEQUENCE [LARGE SCALE GENOMIC DNA]</scope>
    <source>
        <strain evidence="10 11">CA1R205</strain>
    </source>
</reference>
<keyword evidence="4" id="KW-0347">Helicase</keyword>
<gene>
    <name evidence="10" type="ORF">JK363_03315</name>
</gene>
<evidence type="ECO:0000259" key="8">
    <source>
        <dbReference type="Pfam" id="PF13086"/>
    </source>
</evidence>
<dbReference type="InterPro" id="IPR011600">
    <property type="entry name" value="Pept_C14_caspase"/>
</dbReference>
<dbReference type="CDD" id="cd18808">
    <property type="entry name" value="SF1_C_Upf1"/>
    <property type="match status" value="1"/>
</dbReference>
<evidence type="ECO:0000313" key="11">
    <source>
        <dbReference type="Proteomes" id="UP000634229"/>
    </source>
</evidence>
<feature type="domain" description="Peptidase C14 caspase" evidence="7">
    <location>
        <begin position="6"/>
        <end position="241"/>
    </location>
</feature>